<dbReference type="GeneID" id="8232463"/>
<gene>
    <name evidence="2" type="primary">8232463</name>
    <name evidence="1" type="ORF">Phum_PHUM040250</name>
</gene>
<dbReference type="CTD" id="8232463"/>
<dbReference type="SUPFAM" id="SSF52047">
    <property type="entry name" value="RNI-like"/>
    <property type="match status" value="1"/>
</dbReference>
<dbReference type="eggNOG" id="KOG1947">
    <property type="taxonomic scope" value="Eukaryota"/>
</dbReference>
<dbReference type="EnsemblMetazoa" id="PHUM040250-RA">
    <property type="protein sequence ID" value="PHUM040250-PA"/>
    <property type="gene ID" value="PHUM040250"/>
</dbReference>
<dbReference type="PANTHER" id="PTHR20872">
    <property type="match status" value="1"/>
</dbReference>
<dbReference type="KEGG" id="phu:Phum_PHUM040250"/>
<dbReference type="Gene3D" id="3.80.10.10">
    <property type="entry name" value="Ribonuclease Inhibitor"/>
    <property type="match status" value="1"/>
</dbReference>
<dbReference type="OrthoDB" id="9974792at2759"/>
<evidence type="ECO:0000313" key="3">
    <source>
        <dbReference type="Proteomes" id="UP000009046"/>
    </source>
</evidence>
<dbReference type="InterPro" id="IPR032675">
    <property type="entry name" value="LRR_dom_sf"/>
</dbReference>
<dbReference type="VEuPathDB" id="VectorBase:PHUM040250"/>
<proteinExistence type="predicted"/>
<dbReference type="Proteomes" id="UP000009046">
    <property type="component" value="Unassembled WGS sequence"/>
</dbReference>
<protein>
    <submittedName>
        <fullName evidence="1 2">Uncharacterized protein</fullName>
    </submittedName>
</protein>
<evidence type="ECO:0000313" key="1">
    <source>
        <dbReference type="EMBL" id="EEB10411.1"/>
    </source>
</evidence>
<dbReference type="FunCoup" id="E0VAK5">
    <property type="interactions" value="7"/>
</dbReference>
<dbReference type="HOGENOM" id="CLU_910015_0_0_1"/>
<dbReference type="STRING" id="121224.E0VAK5"/>
<dbReference type="InParanoid" id="E0VAK5"/>
<name>E0VAK5_PEDHC</name>
<reference evidence="1" key="1">
    <citation type="submission" date="2007-04" db="EMBL/GenBank/DDBJ databases">
        <title>Annotation of Pediculus humanus corporis strain USDA.</title>
        <authorList>
            <person name="Kirkness E."/>
            <person name="Hannick L."/>
            <person name="Hass B."/>
            <person name="Bruggner R."/>
            <person name="Lawson D."/>
            <person name="Bidwell S."/>
            <person name="Joardar V."/>
            <person name="Caler E."/>
            <person name="Walenz B."/>
            <person name="Inman J."/>
            <person name="Schobel S."/>
            <person name="Galinsky K."/>
            <person name="Amedeo P."/>
            <person name="Strausberg R."/>
        </authorList>
    </citation>
    <scope>NUCLEOTIDE SEQUENCE</scope>
    <source>
        <strain evidence="1">USDA</strain>
    </source>
</reference>
<reference evidence="1" key="2">
    <citation type="submission" date="2007-04" db="EMBL/GenBank/DDBJ databases">
        <title>The genome of the human body louse.</title>
        <authorList>
            <consortium name="The Human Body Louse Genome Consortium"/>
            <person name="Kirkness E."/>
            <person name="Walenz B."/>
            <person name="Hass B."/>
            <person name="Bruggner R."/>
            <person name="Strausberg R."/>
        </authorList>
    </citation>
    <scope>NUCLEOTIDE SEQUENCE</scope>
    <source>
        <strain evidence="1">USDA</strain>
    </source>
</reference>
<dbReference type="EMBL" id="AAZO01000471">
    <property type="status" value="NOT_ANNOTATED_CDS"/>
    <property type="molecule type" value="Genomic_DNA"/>
</dbReference>
<dbReference type="PANTHER" id="PTHR20872:SF1">
    <property type="entry name" value="F-BOX DOMAIN-CONTAINING PROTEIN"/>
    <property type="match status" value="1"/>
</dbReference>
<organism>
    <name type="scientific">Pediculus humanus subsp. corporis</name>
    <name type="common">Body louse</name>
    <dbReference type="NCBI Taxonomy" id="121224"/>
    <lineage>
        <taxon>Eukaryota</taxon>
        <taxon>Metazoa</taxon>
        <taxon>Ecdysozoa</taxon>
        <taxon>Arthropoda</taxon>
        <taxon>Hexapoda</taxon>
        <taxon>Insecta</taxon>
        <taxon>Pterygota</taxon>
        <taxon>Neoptera</taxon>
        <taxon>Paraneoptera</taxon>
        <taxon>Psocodea</taxon>
        <taxon>Troctomorpha</taxon>
        <taxon>Phthiraptera</taxon>
        <taxon>Anoplura</taxon>
        <taxon>Pediculidae</taxon>
        <taxon>Pediculus</taxon>
    </lineage>
</organism>
<dbReference type="EMBL" id="DS235008">
    <property type="protein sequence ID" value="EEB10411.1"/>
    <property type="molecule type" value="Genomic_DNA"/>
</dbReference>
<dbReference type="OMA" id="ENNDAKF"/>
<reference evidence="2" key="3">
    <citation type="submission" date="2021-02" db="UniProtKB">
        <authorList>
            <consortium name="EnsemblMetazoa"/>
        </authorList>
    </citation>
    <scope>IDENTIFICATION</scope>
    <source>
        <strain evidence="2">USDA</strain>
    </source>
</reference>
<accession>E0VAK5</accession>
<dbReference type="AlphaFoldDB" id="E0VAK5"/>
<keyword evidence="3" id="KW-1185">Reference proteome</keyword>
<dbReference type="RefSeq" id="XP_002423149.1">
    <property type="nucleotide sequence ID" value="XM_002423104.1"/>
</dbReference>
<evidence type="ECO:0000313" key="2">
    <source>
        <dbReference type="EnsemblMetazoa" id="PHUM040250-PA"/>
    </source>
</evidence>
<sequence>MSNLTSLKILELVDLMLENNDAKFLLDDICNNCYLKLKNLVIINTTKDIFPLIHPGVFLNLNILVISPQNLCDDLVHLLGFTSIQHLHIKSNSYSMATEACEPISYRIWEQTKKQNPTLGVHLEGMNEIFWQNGAPVKSLILNGNKKMIQADIVMQAIEQYDNSLEAFIFNGIPRFYRSKSFHDRADNSLMLLSHQCSNLSILVIHERISTATILLIASTLKNLKYLIVRRNAIIIKMDWPKRHNWSDDFYTWMKTNSKKYELVEREISIIMGYRWKMLTDKEFKNLKLTPYKSKLNSSIFDFTFN</sequence>